<dbReference type="InterPro" id="IPR008920">
    <property type="entry name" value="TF_FadR/GntR_C"/>
</dbReference>
<sequence length="239" mass="25845">MLNAAFSGRANRNQHSFVVNELGEEIVGGVYASGTLLPGDVELAERFGVSRTVLREAMKTLTAKGMIVPKARIGTRVTDRSQWNLFDADVLVWHIETGVDITFLKHLTDMRFAIEPFAAQLAAVRASADEIKALYACADAMAGADSDESFALADLKFHLALHGASGNPFMLSVGNLIEAALVSSFKMSSPYGEPGRHVATANRHRMIVEAIERKDADAAAAAMKLVIQEGFDRILKKLA</sequence>
<dbReference type="EMBL" id="LQZT01000001">
    <property type="protein sequence ID" value="OCW59249.1"/>
    <property type="molecule type" value="Genomic_DNA"/>
</dbReference>
<dbReference type="Gene3D" id="1.10.10.10">
    <property type="entry name" value="Winged helix-like DNA-binding domain superfamily/Winged helix DNA-binding domain"/>
    <property type="match status" value="1"/>
</dbReference>
<dbReference type="Proteomes" id="UP000094795">
    <property type="component" value="Unassembled WGS sequence"/>
</dbReference>
<evidence type="ECO:0000256" key="2">
    <source>
        <dbReference type="ARBA" id="ARBA00023125"/>
    </source>
</evidence>
<dbReference type="PRINTS" id="PR00035">
    <property type="entry name" value="HTHGNTR"/>
</dbReference>
<reference evidence="5 6" key="1">
    <citation type="submission" date="2015-12" db="EMBL/GenBank/DDBJ databases">
        <authorList>
            <person name="Shamseldin A."/>
            <person name="Moawad H."/>
            <person name="Abd El-Rahim W.M."/>
            <person name="Sadowsky M.J."/>
        </authorList>
    </citation>
    <scope>NUCLEOTIDE SEQUENCE [LARGE SCALE GENOMIC DNA]</scope>
    <source>
        <strain evidence="5 6">JC234</strain>
    </source>
</reference>
<dbReference type="PROSITE" id="PS50949">
    <property type="entry name" value="HTH_GNTR"/>
    <property type="match status" value="1"/>
</dbReference>
<keyword evidence="6" id="KW-1185">Reference proteome</keyword>
<dbReference type="GO" id="GO:0003677">
    <property type="term" value="F:DNA binding"/>
    <property type="evidence" value="ECO:0007669"/>
    <property type="project" value="UniProtKB-KW"/>
</dbReference>
<gene>
    <name evidence="5" type="ORF">AWJ14_09330</name>
</gene>
<dbReference type="InterPro" id="IPR036390">
    <property type="entry name" value="WH_DNA-bd_sf"/>
</dbReference>
<dbReference type="STRING" id="1480615.AWJ14_09330"/>
<dbReference type="SUPFAM" id="SSF46785">
    <property type="entry name" value="Winged helix' DNA-binding domain"/>
    <property type="match status" value="1"/>
</dbReference>
<dbReference type="SUPFAM" id="SSF48008">
    <property type="entry name" value="GntR ligand-binding domain-like"/>
    <property type="match status" value="1"/>
</dbReference>
<dbReference type="PANTHER" id="PTHR43537">
    <property type="entry name" value="TRANSCRIPTIONAL REGULATOR, GNTR FAMILY"/>
    <property type="match status" value="1"/>
</dbReference>
<dbReference type="Pfam" id="PF07729">
    <property type="entry name" value="FCD"/>
    <property type="match status" value="1"/>
</dbReference>
<dbReference type="PANTHER" id="PTHR43537:SF44">
    <property type="entry name" value="GNTR FAMILY REGULATORY PROTEIN"/>
    <property type="match status" value="1"/>
</dbReference>
<accession>A0A1C1Z0K5</accession>
<keyword evidence="1" id="KW-0805">Transcription regulation</keyword>
<dbReference type="GO" id="GO:0003700">
    <property type="term" value="F:DNA-binding transcription factor activity"/>
    <property type="evidence" value="ECO:0007669"/>
    <property type="project" value="InterPro"/>
</dbReference>
<evidence type="ECO:0000313" key="6">
    <source>
        <dbReference type="Proteomes" id="UP000094795"/>
    </source>
</evidence>
<dbReference type="OrthoDB" id="9028214at2"/>
<name>A0A1C1Z0K5_9HYPH</name>
<keyword evidence="2" id="KW-0238">DNA-binding</keyword>
<organism evidence="5 6">
    <name type="scientific">Hoeflea olei</name>
    <dbReference type="NCBI Taxonomy" id="1480615"/>
    <lineage>
        <taxon>Bacteria</taxon>
        <taxon>Pseudomonadati</taxon>
        <taxon>Pseudomonadota</taxon>
        <taxon>Alphaproteobacteria</taxon>
        <taxon>Hyphomicrobiales</taxon>
        <taxon>Rhizobiaceae</taxon>
        <taxon>Hoeflea</taxon>
    </lineage>
</organism>
<protein>
    <submittedName>
        <fullName evidence="5">GntR family transcriptional regulator</fullName>
    </submittedName>
</protein>
<dbReference type="InterPro" id="IPR000524">
    <property type="entry name" value="Tscrpt_reg_HTH_GntR"/>
</dbReference>
<evidence type="ECO:0000256" key="3">
    <source>
        <dbReference type="ARBA" id="ARBA00023163"/>
    </source>
</evidence>
<dbReference type="CDD" id="cd07377">
    <property type="entry name" value="WHTH_GntR"/>
    <property type="match status" value="1"/>
</dbReference>
<evidence type="ECO:0000313" key="5">
    <source>
        <dbReference type="EMBL" id="OCW59249.1"/>
    </source>
</evidence>
<dbReference type="SMART" id="SM00345">
    <property type="entry name" value="HTH_GNTR"/>
    <property type="match status" value="1"/>
</dbReference>
<evidence type="ECO:0000259" key="4">
    <source>
        <dbReference type="PROSITE" id="PS50949"/>
    </source>
</evidence>
<evidence type="ECO:0000256" key="1">
    <source>
        <dbReference type="ARBA" id="ARBA00023015"/>
    </source>
</evidence>
<dbReference type="InterPro" id="IPR036388">
    <property type="entry name" value="WH-like_DNA-bd_sf"/>
</dbReference>
<keyword evidence="3" id="KW-0804">Transcription</keyword>
<dbReference type="InterPro" id="IPR011711">
    <property type="entry name" value="GntR_C"/>
</dbReference>
<proteinExistence type="predicted"/>
<comment type="caution">
    <text evidence="5">The sequence shown here is derived from an EMBL/GenBank/DDBJ whole genome shotgun (WGS) entry which is preliminary data.</text>
</comment>
<dbReference type="Pfam" id="PF00392">
    <property type="entry name" value="GntR"/>
    <property type="match status" value="1"/>
</dbReference>
<feature type="domain" description="HTH gntR-type" evidence="4">
    <location>
        <begin position="12"/>
        <end position="80"/>
    </location>
</feature>
<dbReference type="SMART" id="SM00895">
    <property type="entry name" value="FCD"/>
    <property type="match status" value="1"/>
</dbReference>
<dbReference type="RefSeq" id="WP_066173594.1">
    <property type="nucleotide sequence ID" value="NZ_LQZT01000001.1"/>
</dbReference>
<dbReference type="AlphaFoldDB" id="A0A1C1Z0K5"/>
<dbReference type="Gene3D" id="1.20.120.530">
    <property type="entry name" value="GntR ligand-binding domain-like"/>
    <property type="match status" value="1"/>
</dbReference>